<dbReference type="Gene3D" id="3.40.50.300">
    <property type="entry name" value="P-loop containing nucleotide triphosphate hydrolases"/>
    <property type="match status" value="1"/>
</dbReference>
<keyword evidence="7" id="KW-0067">ATP-binding</keyword>
<dbReference type="Proteomes" id="UP000243217">
    <property type="component" value="Unassembled WGS sequence"/>
</dbReference>
<dbReference type="GO" id="GO:0015421">
    <property type="term" value="F:ABC-type oligopeptide transporter activity"/>
    <property type="evidence" value="ECO:0007669"/>
    <property type="project" value="TreeGrafter"/>
</dbReference>
<gene>
    <name evidence="7" type="ORF">THRCLA_03940</name>
</gene>
<sequence>MTDKELDPYEKIQTPESVKVLPIETKQNNDEEEKVQFSLLSLYRYATTWDRLLLGIGVLMSIINGGSLPIMAILFGDAINNFSTQDQSAINQTALDFFILALVLLVSGYGSYACFTISGERQMRALRREVLKHIMYQEMEWYDERDASALASRISGDTVKIKEGMGEKLGEALKFVFQFFVGYGIGFYKGWNLALAMCAMMPILALSLTYLVKRLGEATARSQQAYADAGAVAEETIGAIRTVASLNREPKAIQKYGECIDKAEVATLGMAKVMSFSNGWMALSIWLPYTIGLWYGGYLVKEQNQAVNSPGSVFSAFYGILMGTTSLAQISPNISAVASAKGAAFALFEILARPSKTDASKLDGEVPTSCEGKIEIKDVCFAYPSRPEAIVLQDYSLTIEKGQTVALVGLSGS</sequence>
<proteinExistence type="predicted"/>
<name>A0A1W0A0H9_9STRA</name>
<protein>
    <submittedName>
        <fullName evidence="7">ATP-binding Cassette (ABC) Superfamily</fullName>
    </submittedName>
</protein>
<dbReference type="GO" id="GO:0005743">
    <property type="term" value="C:mitochondrial inner membrane"/>
    <property type="evidence" value="ECO:0007669"/>
    <property type="project" value="TreeGrafter"/>
</dbReference>
<feature type="transmembrane region" description="Helical" evidence="5">
    <location>
        <begin position="95"/>
        <end position="118"/>
    </location>
</feature>
<reference evidence="7 8" key="1">
    <citation type="journal article" date="2014" name="Genome Biol. Evol.">
        <title>The secreted proteins of Achlya hypogyna and Thraustotheca clavata identify the ancestral oomycete secretome and reveal gene acquisitions by horizontal gene transfer.</title>
        <authorList>
            <person name="Misner I."/>
            <person name="Blouin N."/>
            <person name="Leonard G."/>
            <person name="Richards T.A."/>
            <person name="Lane C.E."/>
        </authorList>
    </citation>
    <scope>NUCLEOTIDE SEQUENCE [LARGE SCALE GENOMIC DNA]</scope>
    <source>
        <strain evidence="7 8">ATCC 34112</strain>
    </source>
</reference>
<dbReference type="PROSITE" id="PS50929">
    <property type="entry name" value="ABC_TM1F"/>
    <property type="match status" value="1"/>
</dbReference>
<dbReference type="SUPFAM" id="SSF52540">
    <property type="entry name" value="P-loop containing nucleoside triphosphate hydrolases"/>
    <property type="match status" value="1"/>
</dbReference>
<keyword evidence="8" id="KW-1185">Reference proteome</keyword>
<feature type="transmembrane region" description="Helical" evidence="5">
    <location>
        <begin position="52"/>
        <end position="75"/>
    </location>
</feature>
<evidence type="ECO:0000256" key="2">
    <source>
        <dbReference type="ARBA" id="ARBA00022692"/>
    </source>
</evidence>
<dbReference type="SUPFAM" id="SSF90123">
    <property type="entry name" value="ABC transporter transmembrane region"/>
    <property type="match status" value="1"/>
</dbReference>
<feature type="domain" description="ABC transmembrane type-1" evidence="6">
    <location>
        <begin position="56"/>
        <end position="339"/>
    </location>
</feature>
<dbReference type="CDD" id="cd18577">
    <property type="entry name" value="ABC_6TM_Pgp_ABCB1_D1_like"/>
    <property type="match status" value="1"/>
</dbReference>
<dbReference type="InterPro" id="IPR011527">
    <property type="entry name" value="ABC1_TM_dom"/>
</dbReference>
<dbReference type="AlphaFoldDB" id="A0A1W0A0H9"/>
<feature type="transmembrane region" description="Helical" evidence="5">
    <location>
        <begin position="280"/>
        <end position="300"/>
    </location>
</feature>
<keyword evidence="2 5" id="KW-0812">Transmembrane</keyword>
<evidence type="ECO:0000313" key="7">
    <source>
        <dbReference type="EMBL" id="OQS03767.1"/>
    </source>
</evidence>
<dbReference type="GO" id="GO:0005524">
    <property type="term" value="F:ATP binding"/>
    <property type="evidence" value="ECO:0007669"/>
    <property type="project" value="UniProtKB-KW"/>
</dbReference>
<evidence type="ECO:0000313" key="8">
    <source>
        <dbReference type="Proteomes" id="UP000243217"/>
    </source>
</evidence>
<dbReference type="Pfam" id="PF00664">
    <property type="entry name" value="ABC_membrane"/>
    <property type="match status" value="1"/>
</dbReference>
<dbReference type="InterPro" id="IPR039421">
    <property type="entry name" value="Type_1_exporter"/>
</dbReference>
<evidence type="ECO:0000256" key="4">
    <source>
        <dbReference type="ARBA" id="ARBA00023136"/>
    </source>
</evidence>
<evidence type="ECO:0000259" key="6">
    <source>
        <dbReference type="PROSITE" id="PS50929"/>
    </source>
</evidence>
<feature type="transmembrane region" description="Helical" evidence="5">
    <location>
        <begin position="172"/>
        <end position="188"/>
    </location>
</feature>
<dbReference type="InterPro" id="IPR036640">
    <property type="entry name" value="ABC1_TM_sf"/>
</dbReference>
<keyword evidence="7" id="KW-0547">Nucleotide-binding</keyword>
<evidence type="ECO:0000256" key="5">
    <source>
        <dbReference type="SAM" id="Phobius"/>
    </source>
</evidence>
<keyword evidence="4 5" id="KW-0472">Membrane</keyword>
<dbReference type="EMBL" id="JNBS01000775">
    <property type="protein sequence ID" value="OQS03767.1"/>
    <property type="molecule type" value="Genomic_DNA"/>
</dbReference>
<dbReference type="OrthoDB" id="6500128at2759"/>
<comment type="caution">
    <text evidence="7">The sequence shown here is derived from an EMBL/GenBank/DDBJ whole genome shotgun (WGS) entry which is preliminary data.</text>
</comment>
<organism evidence="7 8">
    <name type="scientific">Thraustotheca clavata</name>
    <dbReference type="NCBI Taxonomy" id="74557"/>
    <lineage>
        <taxon>Eukaryota</taxon>
        <taxon>Sar</taxon>
        <taxon>Stramenopiles</taxon>
        <taxon>Oomycota</taxon>
        <taxon>Saprolegniomycetes</taxon>
        <taxon>Saprolegniales</taxon>
        <taxon>Achlyaceae</taxon>
        <taxon>Thraustotheca</taxon>
    </lineage>
</organism>
<dbReference type="PANTHER" id="PTHR43394:SF27">
    <property type="entry name" value="ATP-DEPENDENT TRANSLOCASE ABCB1-LIKE"/>
    <property type="match status" value="1"/>
</dbReference>
<dbReference type="Gene3D" id="1.20.1560.10">
    <property type="entry name" value="ABC transporter type 1, transmembrane domain"/>
    <property type="match status" value="1"/>
</dbReference>
<dbReference type="InterPro" id="IPR027417">
    <property type="entry name" value="P-loop_NTPase"/>
</dbReference>
<dbReference type="PANTHER" id="PTHR43394">
    <property type="entry name" value="ATP-DEPENDENT PERMEASE MDL1, MITOCHONDRIAL"/>
    <property type="match status" value="1"/>
</dbReference>
<dbReference type="GO" id="GO:0090374">
    <property type="term" value="P:oligopeptide export from mitochondrion"/>
    <property type="evidence" value="ECO:0007669"/>
    <property type="project" value="TreeGrafter"/>
</dbReference>
<feature type="non-terminal residue" evidence="7">
    <location>
        <position position="413"/>
    </location>
</feature>
<evidence type="ECO:0000256" key="1">
    <source>
        <dbReference type="ARBA" id="ARBA00004141"/>
    </source>
</evidence>
<feature type="transmembrane region" description="Helical" evidence="5">
    <location>
        <begin position="194"/>
        <end position="212"/>
    </location>
</feature>
<keyword evidence="3 5" id="KW-1133">Transmembrane helix</keyword>
<accession>A0A1W0A0H9</accession>
<dbReference type="STRING" id="74557.A0A1W0A0H9"/>
<comment type="subcellular location">
    <subcellularLocation>
        <location evidence="1">Membrane</location>
        <topology evidence="1">Multi-pass membrane protein</topology>
    </subcellularLocation>
</comment>
<evidence type="ECO:0000256" key="3">
    <source>
        <dbReference type="ARBA" id="ARBA00022989"/>
    </source>
</evidence>